<feature type="transmembrane region" description="Helical" evidence="1">
    <location>
        <begin position="66"/>
        <end position="83"/>
    </location>
</feature>
<dbReference type="RefSeq" id="WP_076601293.1">
    <property type="nucleotide sequence ID" value="NZ_FTMD01000003.1"/>
</dbReference>
<keyword evidence="1" id="KW-1133">Transmembrane helix</keyword>
<evidence type="ECO:0000313" key="2">
    <source>
        <dbReference type="EMBL" id="SIQ30766.1"/>
    </source>
</evidence>
<dbReference type="Pfam" id="PF12279">
    <property type="entry name" value="DUF3619"/>
    <property type="match status" value="1"/>
</dbReference>
<dbReference type="AlphaFoldDB" id="A0A1N6RPY6"/>
<dbReference type="OrthoDB" id="8562153at2"/>
<keyword evidence="1" id="KW-0812">Transmembrane</keyword>
<dbReference type="EMBL" id="FTMD01000003">
    <property type="protein sequence ID" value="SIQ30766.1"/>
    <property type="molecule type" value="Genomic_DNA"/>
</dbReference>
<evidence type="ECO:0000313" key="3">
    <source>
        <dbReference type="Proteomes" id="UP000186819"/>
    </source>
</evidence>
<reference evidence="3" key="1">
    <citation type="submission" date="2017-01" db="EMBL/GenBank/DDBJ databases">
        <authorList>
            <person name="Varghese N."/>
            <person name="Submissions S."/>
        </authorList>
    </citation>
    <scope>NUCLEOTIDE SEQUENCE [LARGE SCALE GENOMIC DNA]</scope>
    <source>
        <strain evidence="3">ATCC 51758</strain>
    </source>
</reference>
<dbReference type="STRING" id="34027.SAMN05421829_103320"/>
<proteinExistence type="predicted"/>
<dbReference type="Proteomes" id="UP000186819">
    <property type="component" value="Unassembled WGS sequence"/>
</dbReference>
<accession>A0A1N6RPY6</accession>
<sequence length="123" mass="13470">MNDEAFARRVAVQLSAAARSVDGDVADRLRLARERALAAHRPVQAGFGAKIGSALRRLFPPMMRPAAVAAAILVAVLAGDYWTTWLRVSEMEEVDTALLIDDLPIDAYLDSDFKAWLQDDSQS</sequence>
<keyword evidence="1" id="KW-0472">Membrane</keyword>
<dbReference type="InterPro" id="IPR022064">
    <property type="entry name" value="DUF3619"/>
</dbReference>
<name>A0A1N6RPY6_9RHOO</name>
<protein>
    <recommendedName>
        <fullName evidence="4">DUF3619 family protein</fullName>
    </recommendedName>
</protein>
<evidence type="ECO:0000256" key="1">
    <source>
        <dbReference type="SAM" id="Phobius"/>
    </source>
</evidence>
<organism evidence="2 3">
    <name type="scientific">Aromatoleum tolulyticum</name>
    <dbReference type="NCBI Taxonomy" id="34027"/>
    <lineage>
        <taxon>Bacteria</taxon>
        <taxon>Pseudomonadati</taxon>
        <taxon>Pseudomonadota</taxon>
        <taxon>Betaproteobacteria</taxon>
        <taxon>Rhodocyclales</taxon>
        <taxon>Rhodocyclaceae</taxon>
        <taxon>Aromatoleum</taxon>
    </lineage>
</organism>
<keyword evidence="3" id="KW-1185">Reference proteome</keyword>
<evidence type="ECO:0008006" key="4">
    <source>
        <dbReference type="Google" id="ProtNLM"/>
    </source>
</evidence>
<gene>
    <name evidence="2" type="ORF">SAMN05421829_103320</name>
</gene>